<evidence type="ECO:0000313" key="9">
    <source>
        <dbReference type="Proteomes" id="UP001501788"/>
    </source>
</evidence>
<evidence type="ECO:0000256" key="6">
    <source>
        <dbReference type="RuleBase" id="RU367151"/>
    </source>
</evidence>
<dbReference type="SUPFAM" id="SSF48173">
    <property type="entry name" value="Cryptochrome/photolyase FAD-binding domain"/>
    <property type="match status" value="1"/>
</dbReference>
<keyword evidence="3 6" id="KW-0285">Flavoprotein</keyword>
<feature type="domain" description="Photolyase/cryptochrome alpha/beta" evidence="7">
    <location>
        <begin position="3"/>
        <end position="131"/>
    </location>
</feature>
<dbReference type="Gene3D" id="1.25.40.80">
    <property type="match status" value="1"/>
</dbReference>
<protein>
    <recommendedName>
        <fullName evidence="2 6">Cryptochrome DASH</fullName>
    </recommendedName>
</protein>
<accession>A0ABP8LHI4</accession>
<dbReference type="PRINTS" id="PR00147">
    <property type="entry name" value="DNAPHOTLYASE"/>
</dbReference>
<dbReference type="InterPro" id="IPR018394">
    <property type="entry name" value="DNA_photolyase_1_CS_C"/>
</dbReference>
<keyword evidence="5 6" id="KW-0157">Chromophore</keyword>
<dbReference type="Pfam" id="PF03441">
    <property type="entry name" value="FAD_binding_7"/>
    <property type="match status" value="1"/>
</dbReference>
<dbReference type="InterPro" id="IPR036134">
    <property type="entry name" value="Crypto/Photolyase_FAD-like_sf"/>
</dbReference>
<dbReference type="RefSeq" id="WP_425549601.1">
    <property type="nucleotide sequence ID" value="NZ_BAABEX010000030.1"/>
</dbReference>
<dbReference type="PANTHER" id="PTHR11455:SF22">
    <property type="entry name" value="CRYPTOCHROME DASH"/>
    <property type="match status" value="1"/>
</dbReference>
<dbReference type="PROSITE" id="PS51645">
    <property type="entry name" value="PHR_CRY_ALPHA_BETA"/>
    <property type="match status" value="1"/>
</dbReference>
<dbReference type="NCBIfam" id="TIGR02765">
    <property type="entry name" value="crypto_DASH"/>
    <property type="match status" value="1"/>
</dbReference>
<dbReference type="InterPro" id="IPR006050">
    <property type="entry name" value="DNA_photolyase_N"/>
</dbReference>
<name>A0ABP8LHI4_9BURK</name>
<dbReference type="InterPro" id="IPR014133">
    <property type="entry name" value="Cry_DASH"/>
</dbReference>
<reference evidence="9" key="1">
    <citation type="journal article" date="2019" name="Int. J. Syst. Evol. Microbiol.">
        <title>The Global Catalogue of Microorganisms (GCM) 10K type strain sequencing project: providing services to taxonomists for standard genome sequencing and annotation.</title>
        <authorList>
            <consortium name="The Broad Institute Genomics Platform"/>
            <consortium name="The Broad Institute Genome Sequencing Center for Infectious Disease"/>
            <person name="Wu L."/>
            <person name="Ma J."/>
        </authorList>
    </citation>
    <scope>NUCLEOTIDE SEQUENCE [LARGE SCALE GENOMIC DNA]</scope>
    <source>
        <strain evidence="9">JCM 31890</strain>
    </source>
</reference>
<comment type="similarity">
    <text evidence="1 6">Belongs to the DNA photolyase class-1 family.</text>
</comment>
<dbReference type="EMBL" id="BAABEX010000030">
    <property type="protein sequence ID" value="GAA4429842.1"/>
    <property type="molecule type" value="Genomic_DNA"/>
</dbReference>
<dbReference type="Pfam" id="PF00875">
    <property type="entry name" value="DNA_photolyase"/>
    <property type="match status" value="1"/>
</dbReference>
<sequence length="433" mass="47916">MSGTALYWFRNDLRLHDAPALRAAAAASSALLPVVCLPPRSLTAWGFERVGVHRRVWWEQAVAALAEQLRAMGSDLLVCQGPAAQVLPALAQAAGTSLVHCEAIGAPEEEAEIDALRASGLRVQPRWQSTLFEPAALPFGVRRLPPVFSSFRQQLERQRVRPAQPLPVLSQAPALPGDMASVRLAAQAFAPAPAAQPPVLPQASSFPYTASQCHGGEPAALAFVQRYLDRRLALTYKATRNGLQGLDYSTKWSPWLASGALSVREAQARLTAFEQAHGANEGTAWITVELLWRDYFRWLHLQHGRALYREQGLSAQPMARGHVRHLQRWCEGRTGEPLVDAAMRELRATGYLSNRLRQVAASFWLHELEGDWRAGAAWYESQLIDYDVYSNQGNWLYIAGRGTDPRGGRRFNPAKQAADYDPDGRYRALWGTA</sequence>
<proteinExistence type="inferred from homology"/>
<evidence type="ECO:0000313" key="8">
    <source>
        <dbReference type="EMBL" id="GAA4429842.1"/>
    </source>
</evidence>
<dbReference type="InterPro" id="IPR036155">
    <property type="entry name" value="Crypto/Photolyase_N_sf"/>
</dbReference>
<dbReference type="InterPro" id="IPR002081">
    <property type="entry name" value="Cryptochrome/DNA_photolyase_1"/>
</dbReference>
<dbReference type="Gene3D" id="3.40.50.620">
    <property type="entry name" value="HUPs"/>
    <property type="match status" value="1"/>
</dbReference>
<dbReference type="InterPro" id="IPR014729">
    <property type="entry name" value="Rossmann-like_a/b/a_fold"/>
</dbReference>
<organism evidence="8 9">
    <name type="scientific">Acidovorax lacteus</name>
    <dbReference type="NCBI Taxonomy" id="1924988"/>
    <lineage>
        <taxon>Bacteria</taxon>
        <taxon>Pseudomonadati</taxon>
        <taxon>Pseudomonadota</taxon>
        <taxon>Betaproteobacteria</taxon>
        <taxon>Burkholderiales</taxon>
        <taxon>Comamonadaceae</taxon>
        <taxon>Acidovorax</taxon>
    </lineage>
</organism>
<dbReference type="InterPro" id="IPR005101">
    <property type="entry name" value="Cryptochr/Photolyase_FAD-bd"/>
</dbReference>
<dbReference type="Proteomes" id="UP001501788">
    <property type="component" value="Unassembled WGS sequence"/>
</dbReference>
<dbReference type="PANTHER" id="PTHR11455">
    <property type="entry name" value="CRYPTOCHROME"/>
    <property type="match status" value="1"/>
</dbReference>
<evidence type="ECO:0000256" key="1">
    <source>
        <dbReference type="ARBA" id="ARBA00005862"/>
    </source>
</evidence>
<keyword evidence="9" id="KW-1185">Reference proteome</keyword>
<comment type="caution">
    <text evidence="8">The sequence shown here is derived from an EMBL/GenBank/DDBJ whole genome shotgun (WGS) entry which is preliminary data.</text>
</comment>
<evidence type="ECO:0000256" key="3">
    <source>
        <dbReference type="ARBA" id="ARBA00022630"/>
    </source>
</evidence>
<keyword evidence="4 6" id="KW-0274">FAD</keyword>
<gene>
    <name evidence="8" type="ORF">GCM10023090_30440</name>
</gene>
<dbReference type="Gene3D" id="1.10.579.10">
    <property type="entry name" value="DNA Cyclobutane Dipyrimidine Photolyase, subunit A, domain 3"/>
    <property type="match status" value="1"/>
</dbReference>
<evidence type="ECO:0000259" key="7">
    <source>
        <dbReference type="PROSITE" id="PS51645"/>
    </source>
</evidence>
<dbReference type="SUPFAM" id="SSF52425">
    <property type="entry name" value="Cryptochrome/photolyase, N-terminal domain"/>
    <property type="match status" value="1"/>
</dbReference>
<evidence type="ECO:0000256" key="4">
    <source>
        <dbReference type="ARBA" id="ARBA00022827"/>
    </source>
</evidence>
<evidence type="ECO:0000256" key="5">
    <source>
        <dbReference type="ARBA" id="ARBA00022991"/>
    </source>
</evidence>
<comment type="cofactor">
    <cofactor evidence="6">
        <name>(6R)-5,10-methylene-5,6,7,8-tetrahydrofolate</name>
        <dbReference type="ChEBI" id="CHEBI:15636"/>
    </cofactor>
    <text evidence="6">Binds 1 5,10-methenyltetrahydrofolate (MTHF) per subunit.</text>
</comment>
<dbReference type="PROSITE" id="PS00394">
    <property type="entry name" value="DNA_PHOTOLYASES_1_1"/>
    <property type="match status" value="1"/>
</dbReference>
<comment type="cofactor">
    <cofactor evidence="6">
        <name>FAD</name>
        <dbReference type="ChEBI" id="CHEBI:57692"/>
    </cofactor>
    <text evidence="6">Binds 1 FAD per subunit.</text>
</comment>
<evidence type="ECO:0000256" key="2">
    <source>
        <dbReference type="ARBA" id="ARBA00017881"/>
    </source>
</evidence>
<comment type="function">
    <text evidence="6">May have a photoreceptor function.</text>
</comment>